<dbReference type="Pfam" id="PF13242">
    <property type="entry name" value="Hydrolase_like"/>
    <property type="match status" value="1"/>
</dbReference>
<dbReference type="PANTHER" id="PTHR19288:SF95">
    <property type="entry name" value="D-GLYCEROL 3-PHOSPHATE PHOSPHATASE"/>
    <property type="match status" value="1"/>
</dbReference>
<proteinExistence type="predicted"/>
<dbReference type="AlphaFoldDB" id="A0AAD0JPM3"/>
<keyword evidence="2" id="KW-1185">Reference proteome</keyword>
<dbReference type="KEGG" id="dpc:A6048_07160"/>
<dbReference type="Proteomes" id="UP000244903">
    <property type="component" value="Chromosome"/>
</dbReference>
<dbReference type="GO" id="GO:0005737">
    <property type="term" value="C:cytoplasm"/>
    <property type="evidence" value="ECO:0007669"/>
    <property type="project" value="TreeGrafter"/>
</dbReference>
<dbReference type="InterPro" id="IPR036412">
    <property type="entry name" value="HAD-like_sf"/>
</dbReference>
<dbReference type="RefSeq" id="WP_107749247.1">
    <property type="nucleotide sequence ID" value="NZ_CP015453.1"/>
</dbReference>
<evidence type="ECO:0000313" key="2">
    <source>
        <dbReference type="Proteomes" id="UP000244903"/>
    </source>
</evidence>
<dbReference type="NCBIfam" id="TIGR01460">
    <property type="entry name" value="HAD-SF-IIA"/>
    <property type="match status" value="1"/>
</dbReference>
<name>A0AAD0JPM3_9ACTN</name>
<dbReference type="GO" id="GO:0016791">
    <property type="term" value="F:phosphatase activity"/>
    <property type="evidence" value="ECO:0007669"/>
    <property type="project" value="TreeGrafter"/>
</dbReference>
<dbReference type="InterPro" id="IPR006357">
    <property type="entry name" value="HAD-SF_hydro_IIA"/>
</dbReference>
<dbReference type="EMBL" id="CP015453">
    <property type="protein sequence ID" value="AWH95302.1"/>
    <property type="molecule type" value="Genomic_DNA"/>
</dbReference>
<accession>A0AAD0JPM3</accession>
<evidence type="ECO:0000313" key="1">
    <source>
        <dbReference type="EMBL" id="AWH95302.1"/>
    </source>
</evidence>
<gene>
    <name evidence="1" type="ORF">A6048_07160</name>
</gene>
<dbReference type="Gene3D" id="3.40.50.1000">
    <property type="entry name" value="HAD superfamily/HAD-like"/>
    <property type="match status" value="2"/>
</dbReference>
<reference evidence="1 2" key="1">
    <citation type="submission" date="2016-04" db="EMBL/GenBank/DDBJ databases">
        <title>Complete genome sequence of the haloalkaliphilic hydrocarbon-degrading bacterium Dietzia psychralcaliphila ILA-1T, isolated from a drain of a fish product-processing plant.</title>
        <authorList>
            <person name="Zhao J."/>
            <person name="Hu B."/>
            <person name="Geng S."/>
            <person name="Nie Y."/>
            <person name="Tang Y."/>
        </authorList>
    </citation>
    <scope>NUCLEOTIDE SEQUENCE [LARGE SCALE GENOMIC DNA]</scope>
    <source>
        <strain evidence="1 2">ILA-1</strain>
    </source>
</reference>
<dbReference type="SUPFAM" id="SSF56784">
    <property type="entry name" value="HAD-like"/>
    <property type="match status" value="1"/>
</dbReference>
<organism evidence="1 2">
    <name type="scientific">Dietzia psychralcaliphila</name>
    <dbReference type="NCBI Taxonomy" id="139021"/>
    <lineage>
        <taxon>Bacteria</taxon>
        <taxon>Bacillati</taxon>
        <taxon>Actinomycetota</taxon>
        <taxon>Actinomycetes</taxon>
        <taxon>Mycobacteriales</taxon>
        <taxon>Dietziaceae</taxon>
        <taxon>Dietzia</taxon>
    </lineage>
</organism>
<protein>
    <submittedName>
        <fullName evidence="1">Haloacid dehalogenase</fullName>
    </submittedName>
</protein>
<dbReference type="Pfam" id="PF13344">
    <property type="entry name" value="Hydrolase_6"/>
    <property type="match status" value="1"/>
</dbReference>
<dbReference type="InterPro" id="IPR023214">
    <property type="entry name" value="HAD_sf"/>
</dbReference>
<sequence>MSAATLSDLYDALLVDLDGTLIRGPEPIPGAAEALDESGLPVVYVTNNASRSPADTAAHLRDLGFTARDSDVMTSAQAAVMMLVDHVDAGARVLVVGHDSFRDLARAAGYEVVHSADDHPEVVLQGLSRELTWGDLAEGCLAIRHGVPWVASNVDTTLPTERGLLPGNGSLVAALRAATDREPVVAGKPAAGVLRAAADLVGAKRPLVVGDRLDTDIEGALAAGMPALLVLTGVHGTADLLAADECRRATHLARDLSALAAPPEVSRIDSAPALDARVLDGVLHLNGIPETMGGVDLARSVIRQAWLHGVTTIGDPGGDARSRFADAGLVVG</sequence>
<dbReference type="PANTHER" id="PTHR19288">
    <property type="entry name" value="4-NITROPHENYLPHOSPHATASE-RELATED"/>
    <property type="match status" value="1"/>
</dbReference>